<protein>
    <recommendedName>
        <fullName evidence="4">Conjugal transfer protein TraX</fullName>
    </recommendedName>
</protein>
<sequence>MDTKPFFSGSQLKWIAIIAMLLDHTAKIISFQPALSVSVPYAVESNQLIELSQVIFPAFIMIGRLAFPIFCFLLVEGFIHTSNTKRYLIRLSLFALISEIPYDLAFSHQLIDLKSQNVFFTLLIGLLVITGLKKLQSHSIKNTILSIIIVGMGIFLAEWLQTDYGGWIGILLIVVLYLFRDFLLLKCILGALVLIQNSWFGLIAFIPIYFYNGQRGKQWKYFFYWFYPVHLLVLAGIQQYLIIPYFN</sequence>
<feature type="transmembrane region" description="Helical" evidence="1">
    <location>
        <begin position="166"/>
        <end position="184"/>
    </location>
</feature>
<keyword evidence="3" id="KW-1185">Reference proteome</keyword>
<evidence type="ECO:0008006" key="4">
    <source>
        <dbReference type="Google" id="ProtNLM"/>
    </source>
</evidence>
<dbReference type="RefSeq" id="WP_069645198.1">
    <property type="nucleotide sequence ID" value="NZ_MIJZ01000001.1"/>
</dbReference>
<dbReference type="Pfam" id="PF05857">
    <property type="entry name" value="TraX"/>
    <property type="match status" value="1"/>
</dbReference>
<evidence type="ECO:0000313" key="2">
    <source>
        <dbReference type="EMBL" id="OEG14152.1"/>
    </source>
</evidence>
<keyword evidence="1" id="KW-1133">Transmembrane helix</keyword>
<feature type="transmembrane region" description="Helical" evidence="1">
    <location>
        <begin position="54"/>
        <end position="75"/>
    </location>
</feature>
<evidence type="ECO:0000313" key="3">
    <source>
        <dbReference type="Proteomes" id="UP000094068"/>
    </source>
</evidence>
<dbReference type="EMBL" id="MIJZ01000001">
    <property type="protein sequence ID" value="OEG14152.1"/>
    <property type="molecule type" value="Genomic_DNA"/>
</dbReference>
<dbReference type="OrthoDB" id="9781069at2"/>
<dbReference type="InterPro" id="IPR008875">
    <property type="entry name" value="TraX"/>
</dbReference>
<organism evidence="2 3">
    <name type="scientific">Enterococcus ureasiticus</name>
    <dbReference type="NCBI Taxonomy" id="903984"/>
    <lineage>
        <taxon>Bacteria</taxon>
        <taxon>Bacillati</taxon>
        <taxon>Bacillota</taxon>
        <taxon>Bacilli</taxon>
        <taxon>Lactobacillales</taxon>
        <taxon>Enterococcaceae</taxon>
        <taxon>Enterococcus</taxon>
    </lineage>
</organism>
<feature type="transmembrane region" description="Helical" evidence="1">
    <location>
        <begin position="118"/>
        <end position="135"/>
    </location>
</feature>
<dbReference type="Proteomes" id="UP000094068">
    <property type="component" value="Unassembled WGS sequence"/>
</dbReference>
<keyword evidence="1" id="KW-0812">Transmembrane</keyword>
<gene>
    <name evidence="2" type="ORF">BCR21_03960</name>
</gene>
<evidence type="ECO:0000256" key="1">
    <source>
        <dbReference type="SAM" id="Phobius"/>
    </source>
</evidence>
<reference evidence="3" key="1">
    <citation type="submission" date="2016-09" db="EMBL/GenBank/DDBJ databases">
        <authorList>
            <person name="Gulvik C.A."/>
        </authorList>
    </citation>
    <scope>NUCLEOTIDE SEQUENCE [LARGE SCALE GENOMIC DNA]</scope>
    <source>
        <strain evidence="3">DSM 23328</strain>
    </source>
</reference>
<name>A0A1E5GN75_9ENTE</name>
<accession>A0A1E5GN75</accession>
<feature type="transmembrane region" description="Helical" evidence="1">
    <location>
        <begin position="222"/>
        <end position="243"/>
    </location>
</feature>
<dbReference type="AlphaFoldDB" id="A0A1E5GN75"/>
<keyword evidence="1" id="KW-0472">Membrane</keyword>
<feature type="transmembrane region" description="Helical" evidence="1">
    <location>
        <begin position="87"/>
        <end position="106"/>
    </location>
</feature>
<proteinExistence type="predicted"/>
<feature type="transmembrane region" description="Helical" evidence="1">
    <location>
        <begin position="142"/>
        <end position="160"/>
    </location>
</feature>
<comment type="caution">
    <text evidence="2">The sequence shown here is derived from an EMBL/GenBank/DDBJ whole genome shotgun (WGS) entry which is preliminary data.</text>
</comment>
<feature type="transmembrane region" description="Helical" evidence="1">
    <location>
        <begin position="191"/>
        <end position="210"/>
    </location>
</feature>